<dbReference type="EMBL" id="VSSQ01133101">
    <property type="protein sequence ID" value="MPN59277.1"/>
    <property type="molecule type" value="Genomic_DNA"/>
</dbReference>
<protein>
    <submittedName>
        <fullName evidence="1">Uncharacterized protein</fullName>
    </submittedName>
</protein>
<proteinExistence type="predicted"/>
<name>A0A645J7A1_9ZZZZ</name>
<dbReference type="AlphaFoldDB" id="A0A645J7A1"/>
<accession>A0A645J7A1</accession>
<reference evidence="1" key="1">
    <citation type="submission" date="2019-08" db="EMBL/GenBank/DDBJ databases">
        <authorList>
            <person name="Kucharzyk K."/>
            <person name="Murdoch R.W."/>
            <person name="Higgins S."/>
            <person name="Loffler F."/>
        </authorList>
    </citation>
    <scope>NUCLEOTIDE SEQUENCE</scope>
</reference>
<evidence type="ECO:0000313" key="1">
    <source>
        <dbReference type="EMBL" id="MPN59277.1"/>
    </source>
</evidence>
<comment type="caution">
    <text evidence="1">The sequence shown here is derived from an EMBL/GenBank/DDBJ whole genome shotgun (WGS) entry which is preliminary data.</text>
</comment>
<sequence length="157" mass="17750">MCSKRSAIVTSGIFKACRALFSSSLRARSRSFTASIFASLSLRRSRASCFCSPTDKPFAVRRWSQLSWRRFKRYSARLVNMRYGSWVPMVTRSSMRTPVYASLRLSTKGFSPLSFWDALMPAIKPWHAASSYPLVPLVCPAMKRFSTNLLSKEGKSA</sequence>
<gene>
    <name evidence="1" type="ORF">SDC9_206998</name>
</gene>
<organism evidence="1">
    <name type="scientific">bioreactor metagenome</name>
    <dbReference type="NCBI Taxonomy" id="1076179"/>
    <lineage>
        <taxon>unclassified sequences</taxon>
        <taxon>metagenomes</taxon>
        <taxon>ecological metagenomes</taxon>
    </lineage>
</organism>